<sequence length="985" mass="112976">MRYYLATLDKKLAKLFAWYTSNYLVDYCPIFIIVPILLTGILGIGFIWINELTLLNARKLYTPTSAPGWKEERIMRELWPIRINEFLPERTFEWNRYLYVVVHGRKYPNGTFPNILNDSYLNEIELLERSIAENVSFTMKDEWLHNNVTAKFGSKIYFQDLCLNWYGECYRQTSLIKLLQNRYELEKHGISITYPRANTNGTPVYLAYNIGGVRVDENGIIKSVEGMRLWYFLRFDHPQINEMAIAWEDAAAKFITENFSNNSLTEIHIQHSRTIDQGLTRNANRLKPYFVVTIIVLIFFSTFNSMEWKFCNDKGMNFIRIDWLRSKPLLALCGVFSSTLAIISGIGLLLWFGMFFAEITLIAPFLVLSIGVDDMFIMVGAWHDAEKSFPGTDYVTLKARMVNTLSESAVAIFITSFTDVLSFAIGCFTDIIAVRGFCAMTSACMFFTFLYQLTFFAAMMVISGKMELAGRNGCIPCLKTSDHIDDNKMDGYGGKVWNCAENANKSGRKCVEYETKKLEDAKCYDNICKDKFASDNHKSYHSGNVNIEMLSDKMKVSKKSSTNGMKLFFRNIYVPMLLDNRTKCIILILVIVYLILAIYGIICMEQGLDYDKLLIETDPVVQTIAIELELFHGGDQIDVAIVKAPDMTKPINRERVEQMVHDFEHMIFGIGPKATQVWTREYQKYANITGAYLQNDHQSWVEGVYQWSRLFAFYKLWAQDFVWENEDDLQNLTMKSFRFRIGLSALNNPSDLVMESHALRAIAAKYWDMEIYTYEYSRMIADQLNIILPNMLLNDSIAIVILVIIALIFIPNPICTFWIFIAIITMDIGVIGFLALWNVKLDPISMITMIMAIGFSIEYCAHITYSFISNPSNLTPTERCIEAMEKLACPIIYGSMSTIFGAAILAFINSYMTLVFFKTIFLVIIIGVFHALLLLPIILSITAPIIDQISQKLYGSVEILKQKDTHISISTNPNNRSEIITDTHY</sequence>
<comment type="caution">
    <text evidence="10">The sequence shown here is derived from an EMBL/GenBank/DDBJ whole genome shotgun (WGS) entry which is preliminary data.</text>
</comment>
<dbReference type="Gene3D" id="1.20.1640.10">
    <property type="entry name" value="Multidrug efflux transporter AcrB transmembrane domain"/>
    <property type="match status" value="2"/>
</dbReference>
<dbReference type="EMBL" id="CAKAEH010001375">
    <property type="protein sequence ID" value="CAG9535417.1"/>
    <property type="molecule type" value="Genomic_DNA"/>
</dbReference>
<keyword evidence="3" id="KW-1003">Cell membrane</keyword>
<organism evidence="10 11">
    <name type="scientific">Cercopithifilaria johnstoni</name>
    <dbReference type="NCBI Taxonomy" id="2874296"/>
    <lineage>
        <taxon>Eukaryota</taxon>
        <taxon>Metazoa</taxon>
        <taxon>Ecdysozoa</taxon>
        <taxon>Nematoda</taxon>
        <taxon>Chromadorea</taxon>
        <taxon>Rhabditida</taxon>
        <taxon>Spirurina</taxon>
        <taxon>Spiruromorpha</taxon>
        <taxon>Filarioidea</taxon>
        <taxon>Onchocercidae</taxon>
        <taxon>Cercopithifilaria</taxon>
    </lineage>
</organism>
<feature type="transmembrane region" description="Helical" evidence="8">
    <location>
        <begin position="843"/>
        <end position="867"/>
    </location>
</feature>
<feature type="transmembrane region" description="Helical" evidence="8">
    <location>
        <begin position="439"/>
        <end position="462"/>
    </location>
</feature>
<dbReference type="OrthoDB" id="6510177at2759"/>
<evidence type="ECO:0000256" key="4">
    <source>
        <dbReference type="ARBA" id="ARBA00022692"/>
    </source>
</evidence>
<accession>A0A8J2M4X4</accession>
<evidence type="ECO:0000259" key="9">
    <source>
        <dbReference type="PROSITE" id="PS50156"/>
    </source>
</evidence>
<evidence type="ECO:0000256" key="2">
    <source>
        <dbReference type="ARBA" id="ARBA00005585"/>
    </source>
</evidence>
<dbReference type="PANTHER" id="PTHR10796:SF91">
    <property type="entry name" value="SSD DOMAIN-CONTAINING PROTEIN"/>
    <property type="match status" value="1"/>
</dbReference>
<dbReference type="GO" id="GO:0005886">
    <property type="term" value="C:plasma membrane"/>
    <property type="evidence" value="ECO:0007669"/>
    <property type="project" value="UniProtKB-SubCell"/>
</dbReference>
<feature type="transmembrane region" description="Helical" evidence="8">
    <location>
        <begin position="359"/>
        <end position="382"/>
    </location>
</feature>
<comment type="similarity">
    <text evidence="2">Belongs to the patched family.</text>
</comment>
<feature type="transmembrane region" description="Helical" evidence="8">
    <location>
        <begin position="920"/>
        <end position="946"/>
    </location>
</feature>
<dbReference type="Pfam" id="PF02460">
    <property type="entry name" value="Patched"/>
    <property type="match status" value="1"/>
</dbReference>
<dbReference type="InterPro" id="IPR003392">
    <property type="entry name" value="PTHD_SSD"/>
</dbReference>
<keyword evidence="4 8" id="KW-0812">Transmembrane</keyword>
<feature type="transmembrane region" description="Helical" evidence="8">
    <location>
        <begin position="791"/>
        <end position="810"/>
    </location>
</feature>
<evidence type="ECO:0000313" key="11">
    <source>
        <dbReference type="Proteomes" id="UP000746747"/>
    </source>
</evidence>
<dbReference type="GO" id="GO:0018996">
    <property type="term" value="P:molting cycle, collagen and cuticulin-based cuticle"/>
    <property type="evidence" value="ECO:0007669"/>
    <property type="project" value="TreeGrafter"/>
</dbReference>
<dbReference type="PANTHER" id="PTHR10796">
    <property type="entry name" value="PATCHED-RELATED"/>
    <property type="match status" value="1"/>
</dbReference>
<feature type="transmembrane region" description="Helical" evidence="8">
    <location>
        <begin position="817"/>
        <end position="837"/>
    </location>
</feature>
<dbReference type="GO" id="GO:0006897">
    <property type="term" value="P:endocytosis"/>
    <property type="evidence" value="ECO:0007669"/>
    <property type="project" value="TreeGrafter"/>
</dbReference>
<feature type="transmembrane region" description="Helical" evidence="8">
    <location>
        <begin position="289"/>
        <end position="308"/>
    </location>
</feature>
<keyword evidence="6 8" id="KW-0472">Membrane</keyword>
<feature type="transmembrane region" description="Helical" evidence="8">
    <location>
        <begin position="329"/>
        <end position="353"/>
    </location>
</feature>
<evidence type="ECO:0000256" key="6">
    <source>
        <dbReference type="ARBA" id="ARBA00023136"/>
    </source>
</evidence>
<reference evidence="10" key="1">
    <citation type="submission" date="2021-09" db="EMBL/GenBank/DDBJ databases">
        <authorList>
            <consortium name="Pathogen Informatics"/>
        </authorList>
    </citation>
    <scope>NUCLEOTIDE SEQUENCE</scope>
</reference>
<dbReference type="AlphaFoldDB" id="A0A8J2M4X4"/>
<dbReference type="GO" id="GO:0030659">
    <property type="term" value="C:cytoplasmic vesicle membrane"/>
    <property type="evidence" value="ECO:0007669"/>
    <property type="project" value="TreeGrafter"/>
</dbReference>
<feature type="domain" description="SSD" evidence="9">
    <location>
        <begin position="318"/>
        <end position="462"/>
    </location>
</feature>
<dbReference type="InterPro" id="IPR051697">
    <property type="entry name" value="Patched_domain-protein"/>
</dbReference>
<name>A0A8J2M4X4_9BILA</name>
<proteinExistence type="inferred from homology"/>
<dbReference type="PROSITE" id="PS50156">
    <property type="entry name" value="SSD"/>
    <property type="match status" value="1"/>
</dbReference>
<feature type="transmembrane region" description="Helical" evidence="8">
    <location>
        <begin position="887"/>
        <end position="908"/>
    </location>
</feature>
<evidence type="ECO:0000256" key="3">
    <source>
        <dbReference type="ARBA" id="ARBA00022475"/>
    </source>
</evidence>
<evidence type="ECO:0000256" key="7">
    <source>
        <dbReference type="ARBA" id="ARBA00023180"/>
    </source>
</evidence>
<keyword evidence="5 8" id="KW-1133">Transmembrane helix</keyword>
<keyword evidence="7" id="KW-0325">Glycoprotein</keyword>
<dbReference type="SUPFAM" id="SSF82866">
    <property type="entry name" value="Multidrug efflux transporter AcrB transmembrane domain"/>
    <property type="match status" value="2"/>
</dbReference>
<evidence type="ECO:0000256" key="8">
    <source>
        <dbReference type="SAM" id="Phobius"/>
    </source>
</evidence>
<comment type="subcellular location">
    <subcellularLocation>
        <location evidence="1">Cell membrane</location>
        <topology evidence="1">Multi-pass membrane protein</topology>
    </subcellularLocation>
</comment>
<feature type="transmembrane region" description="Helical" evidence="8">
    <location>
        <begin position="24"/>
        <end position="49"/>
    </location>
</feature>
<evidence type="ECO:0000256" key="1">
    <source>
        <dbReference type="ARBA" id="ARBA00004651"/>
    </source>
</evidence>
<keyword evidence="11" id="KW-1185">Reference proteome</keyword>
<protein>
    <recommendedName>
        <fullName evidence="9">SSD domain-containing protein</fullName>
    </recommendedName>
</protein>
<feature type="transmembrane region" description="Helical" evidence="8">
    <location>
        <begin position="584"/>
        <end position="602"/>
    </location>
</feature>
<evidence type="ECO:0000256" key="5">
    <source>
        <dbReference type="ARBA" id="ARBA00022989"/>
    </source>
</evidence>
<dbReference type="FunFam" id="1.20.1640.10:FF:000013">
    <property type="entry name" value="PaTched Related family"/>
    <property type="match status" value="1"/>
</dbReference>
<gene>
    <name evidence="10" type="ORF">CJOHNSTONI_LOCUS5447</name>
</gene>
<evidence type="ECO:0000313" key="10">
    <source>
        <dbReference type="EMBL" id="CAG9535417.1"/>
    </source>
</evidence>
<feature type="transmembrane region" description="Helical" evidence="8">
    <location>
        <begin position="410"/>
        <end position="433"/>
    </location>
</feature>
<dbReference type="Proteomes" id="UP000746747">
    <property type="component" value="Unassembled WGS sequence"/>
</dbReference>
<dbReference type="InterPro" id="IPR000731">
    <property type="entry name" value="SSD"/>
</dbReference>